<gene>
    <name evidence="1" type="ORF">N7515_000420</name>
</gene>
<dbReference type="Proteomes" id="UP001149079">
    <property type="component" value="Unassembled WGS sequence"/>
</dbReference>
<comment type="caution">
    <text evidence="1">The sequence shown here is derived from an EMBL/GenBank/DDBJ whole genome shotgun (WGS) entry which is preliminary data.</text>
</comment>
<protein>
    <submittedName>
        <fullName evidence="1">Uncharacterized protein</fullName>
    </submittedName>
</protein>
<accession>A0A9W9LBF2</accession>
<dbReference type="OrthoDB" id="4256107at2759"/>
<dbReference type="RefSeq" id="XP_056526330.1">
    <property type="nucleotide sequence ID" value="XM_056661164.1"/>
</dbReference>
<evidence type="ECO:0000313" key="2">
    <source>
        <dbReference type="Proteomes" id="UP001149079"/>
    </source>
</evidence>
<dbReference type="AlphaFoldDB" id="A0A9W9LBF2"/>
<organism evidence="1 2">
    <name type="scientific">Penicillium bovifimosum</name>
    <dbReference type="NCBI Taxonomy" id="126998"/>
    <lineage>
        <taxon>Eukaryota</taxon>
        <taxon>Fungi</taxon>
        <taxon>Dikarya</taxon>
        <taxon>Ascomycota</taxon>
        <taxon>Pezizomycotina</taxon>
        <taxon>Eurotiomycetes</taxon>
        <taxon>Eurotiomycetidae</taxon>
        <taxon>Eurotiales</taxon>
        <taxon>Aspergillaceae</taxon>
        <taxon>Penicillium</taxon>
    </lineage>
</organism>
<dbReference type="EMBL" id="JAPQKL010000001">
    <property type="protein sequence ID" value="KAJ5145856.1"/>
    <property type="molecule type" value="Genomic_DNA"/>
</dbReference>
<sequence>MPKRFTEVKTNEHLCGTWEDYISVDATQLGTQCNSVVAMYNGHGFIVCNMTPNRWREWPEWALEVELSGLYKSWEAEVFKDEKVTTWLVSAMENTDNDKLQRIIHDITGRQPSVFVYVERGIGD</sequence>
<name>A0A9W9LBF2_9EURO</name>
<reference evidence="1" key="2">
    <citation type="journal article" date="2023" name="IMA Fungus">
        <title>Comparative genomic study of the Penicillium genus elucidates a diverse pangenome and 15 lateral gene transfer events.</title>
        <authorList>
            <person name="Petersen C."/>
            <person name="Sorensen T."/>
            <person name="Nielsen M.R."/>
            <person name="Sondergaard T.E."/>
            <person name="Sorensen J.L."/>
            <person name="Fitzpatrick D.A."/>
            <person name="Frisvad J.C."/>
            <person name="Nielsen K.L."/>
        </authorList>
    </citation>
    <scope>NUCLEOTIDE SEQUENCE</scope>
    <source>
        <strain evidence="1">IBT 22155</strain>
    </source>
</reference>
<proteinExistence type="predicted"/>
<keyword evidence="2" id="KW-1185">Reference proteome</keyword>
<evidence type="ECO:0000313" key="1">
    <source>
        <dbReference type="EMBL" id="KAJ5145856.1"/>
    </source>
</evidence>
<dbReference type="GeneID" id="81400334"/>
<reference evidence="1" key="1">
    <citation type="submission" date="2022-11" db="EMBL/GenBank/DDBJ databases">
        <authorList>
            <person name="Petersen C."/>
        </authorList>
    </citation>
    <scope>NUCLEOTIDE SEQUENCE</scope>
    <source>
        <strain evidence="1">IBT 22155</strain>
    </source>
</reference>